<organism evidence="1 2">
    <name type="scientific">Jatropha curcas</name>
    <name type="common">Barbados nut</name>
    <dbReference type="NCBI Taxonomy" id="180498"/>
    <lineage>
        <taxon>Eukaryota</taxon>
        <taxon>Viridiplantae</taxon>
        <taxon>Streptophyta</taxon>
        <taxon>Embryophyta</taxon>
        <taxon>Tracheophyta</taxon>
        <taxon>Spermatophyta</taxon>
        <taxon>Magnoliopsida</taxon>
        <taxon>eudicotyledons</taxon>
        <taxon>Gunneridae</taxon>
        <taxon>Pentapetalae</taxon>
        <taxon>rosids</taxon>
        <taxon>fabids</taxon>
        <taxon>Malpighiales</taxon>
        <taxon>Euphorbiaceae</taxon>
        <taxon>Crotonoideae</taxon>
        <taxon>Jatropheae</taxon>
        <taxon>Jatropha</taxon>
    </lineage>
</organism>
<dbReference type="EMBL" id="KK914778">
    <property type="protein sequence ID" value="KDP28953.1"/>
    <property type="molecule type" value="Genomic_DNA"/>
</dbReference>
<protein>
    <recommendedName>
        <fullName evidence="3">RNase H type-1 domain-containing protein</fullName>
    </recommendedName>
</protein>
<evidence type="ECO:0008006" key="3">
    <source>
        <dbReference type="Google" id="ProtNLM"/>
    </source>
</evidence>
<reference evidence="1 2" key="1">
    <citation type="journal article" date="2014" name="PLoS ONE">
        <title>Global Analysis of Gene Expression Profiles in Physic Nut (Jatropha curcas L.) Seedlings Exposed to Salt Stress.</title>
        <authorList>
            <person name="Zhang L."/>
            <person name="Zhang C."/>
            <person name="Wu P."/>
            <person name="Chen Y."/>
            <person name="Li M."/>
            <person name="Jiang H."/>
            <person name="Wu G."/>
        </authorList>
    </citation>
    <scope>NUCLEOTIDE SEQUENCE [LARGE SCALE GENOMIC DNA]</scope>
    <source>
        <strain evidence="2">cv. GZQX0401</strain>
        <tissue evidence="1">Young leaves</tissue>
    </source>
</reference>
<proteinExistence type="predicted"/>
<sequence length="112" mass="12058">MHCRNGNARSQASGNPDGQRLVFPATASPNLQGWQCFCDGVIFSSLGIAGFGAVLEDAEGQYIQVISGVFPSYKDSHIVEAMALRACLAWIQGKFLSMEDGSGNKPMQELIF</sequence>
<keyword evidence="2" id="KW-1185">Reference proteome</keyword>
<dbReference type="Proteomes" id="UP000027138">
    <property type="component" value="Unassembled WGS sequence"/>
</dbReference>
<accession>A0A067K1M4</accession>
<evidence type="ECO:0000313" key="1">
    <source>
        <dbReference type="EMBL" id="KDP28953.1"/>
    </source>
</evidence>
<name>A0A067K1M4_JATCU</name>
<evidence type="ECO:0000313" key="2">
    <source>
        <dbReference type="Proteomes" id="UP000027138"/>
    </source>
</evidence>
<gene>
    <name evidence="1" type="ORF">JCGZ_19516</name>
</gene>
<dbReference type="AlphaFoldDB" id="A0A067K1M4"/>